<reference evidence="2" key="1">
    <citation type="journal article" date="2019" name="J Environ">
        <title>Genetic characterization and potential molecular dissemination mechanism of tet (31) gene in Aeromonas caviae from an oxytetracycline wastewater treatment system.</title>
        <authorList>
            <person name="Shi Y."/>
            <person name="Tian Z."/>
            <person name="Leclercq S.O."/>
            <person name="Zhang H."/>
            <person name="Yang M."/>
            <person name="Zhang Y."/>
        </authorList>
    </citation>
    <scope>NUCLEOTIDE SEQUENCE</scope>
    <source>
        <strain evidence="2">T25-39</strain>
    </source>
</reference>
<keyword evidence="1" id="KW-0472">Membrane</keyword>
<feature type="transmembrane region" description="Helical" evidence="1">
    <location>
        <begin position="50"/>
        <end position="68"/>
    </location>
</feature>
<dbReference type="EMBL" id="CP025706">
    <property type="protein sequence ID" value="AXB06525.1"/>
    <property type="molecule type" value="Genomic_DNA"/>
</dbReference>
<dbReference type="OrthoDB" id="5600178at2"/>
<sequence>MRVSELAAQENVSWLMPPARRFYGVMICLLLASLATVVAALWLGYPDMGLLPWVGVVFGGIVLVMMVLPRNWQRWRLAELAWDERHLYLLNGGEDRALALPRAVLVGMERDRKVGHDGQWLDFSLDLGLDEVTLATATSLLGLSREGTHEVAPGVYRFGFKRAWHGRRALGTLLAELHPI</sequence>
<proteinExistence type="predicted"/>
<reference evidence="4" key="2">
    <citation type="submission" date="2020-12" db="EMBL/GenBank/DDBJ databases">
        <title>GES Beta-lactamases isolated from hospital effluents in Brazil.</title>
        <authorList>
            <person name="Conte D."/>
            <person name="Mesa D."/>
            <person name="Palmeiro J.K."/>
            <person name="Dalla-Costa L.M."/>
        </authorList>
    </citation>
    <scope>NUCLEOTIDE SEQUENCE [LARGE SCALE GENOMIC DNA]</scope>
    <source>
        <strain evidence="4">Aero21</strain>
    </source>
</reference>
<keyword evidence="1" id="KW-1133">Transmembrane helix</keyword>
<dbReference type="GeneID" id="48822148"/>
<evidence type="ECO:0000313" key="2">
    <source>
        <dbReference type="EMBL" id="AXB06525.1"/>
    </source>
</evidence>
<dbReference type="EMBL" id="JAWZVU010000033">
    <property type="protein sequence ID" value="MDX7720006.1"/>
    <property type="molecule type" value="Genomic_DNA"/>
</dbReference>
<dbReference type="RefSeq" id="WP_010675020.1">
    <property type="nucleotide sequence ID" value="NZ_AP019195.1"/>
</dbReference>
<evidence type="ECO:0000313" key="3">
    <source>
        <dbReference type="EMBL" id="MDX7720006.1"/>
    </source>
</evidence>
<keyword evidence="1" id="KW-0812">Transmembrane</keyword>
<evidence type="ECO:0000313" key="5">
    <source>
        <dbReference type="EMBL" id="UZC87133.1"/>
    </source>
</evidence>
<dbReference type="AlphaFoldDB" id="A0A125Y3Q3"/>
<reference evidence="5" key="3">
    <citation type="submission" date="2023-04" db="EMBL/GenBank/DDBJ databases">
        <title>Whole Genome Sequence of Multi-drug resistant Aeromonas caviae as a gut pathogen in newborn.</title>
        <authorList>
            <person name="Jadhav S.V."/>
            <person name="Saroj S.D."/>
            <person name="Saha U.B."/>
            <person name="Sen S."/>
            <person name="Kher A."/>
        </authorList>
    </citation>
    <scope>NUCLEOTIDE SEQUENCE</scope>
    <source>
        <strain evidence="5">SVJ23</strain>
    </source>
</reference>
<feature type="transmembrane region" description="Helical" evidence="1">
    <location>
        <begin position="21"/>
        <end position="44"/>
    </location>
</feature>
<dbReference type="Proteomes" id="UP000266778">
    <property type="component" value="Chromosome"/>
</dbReference>
<dbReference type="Proteomes" id="UP001277183">
    <property type="component" value="Unassembled WGS sequence"/>
</dbReference>
<organism evidence="4">
    <name type="scientific">Aeromonas caviae</name>
    <name type="common">Aeromonas punctata</name>
    <dbReference type="NCBI Taxonomy" id="648"/>
    <lineage>
        <taxon>Bacteria</taxon>
        <taxon>Pseudomonadati</taxon>
        <taxon>Pseudomonadota</taxon>
        <taxon>Gammaproteobacteria</taxon>
        <taxon>Aeromonadales</taxon>
        <taxon>Aeromonadaceae</taxon>
        <taxon>Aeromonas</taxon>
    </lineage>
</organism>
<dbReference type="EMBL" id="CP065937">
    <property type="protein sequence ID" value="QQA62218.1"/>
    <property type="molecule type" value="Genomic_DNA"/>
</dbReference>
<evidence type="ECO:0000313" key="4">
    <source>
        <dbReference type="EMBL" id="QQA62218.1"/>
    </source>
</evidence>
<protein>
    <submittedName>
        <fullName evidence="4">Uncharacterized protein</fullName>
    </submittedName>
</protein>
<reference evidence="3" key="4">
    <citation type="submission" date="2023-11" db="EMBL/GenBank/DDBJ databases">
        <title>WGS of Aeromonas in Northern Israel.</title>
        <authorList>
            <person name="Hershko Y."/>
        </authorList>
    </citation>
    <scope>NUCLEOTIDE SEQUENCE</scope>
    <source>
        <strain evidence="3">77416</strain>
    </source>
</reference>
<accession>A0A125Y3Q3</accession>
<dbReference type="EMBL" id="CP110176">
    <property type="protein sequence ID" value="UZC87133.1"/>
    <property type="molecule type" value="Genomic_DNA"/>
</dbReference>
<gene>
    <name evidence="2" type="ORF">C1C91_17400</name>
    <name evidence="4" type="ORF">JC965_06955</name>
    <name evidence="5" type="ORF">OJY61_04055</name>
    <name evidence="3" type="ORF">SJS77_05870</name>
</gene>
<evidence type="ECO:0000256" key="1">
    <source>
        <dbReference type="SAM" id="Phobius"/>
    </source>
</evidence>
<name>A0A125Y3Q3_AERCA</name>
<dbReference type="Proteomes" id="UP001163285">
    <property type="component" value="Chromosome"/>
</dbReference>